<organism evidence="2 3">
    <name type="scientific">Rhynocoris fuscipes</name>
    <dbReference type="NCBI Taxonomy" id="488301"/>
    <lineage>
        <taxon>Eukaryota</taxon>
        <taxon>Metazoa</taxon>
        <taxon>Ecdysozoa</taxon>
        <taxon>Arthropoda</taxon>
        <taxon>Hexapoda</taxon>
        <taxon>Insecta</taxon>
        <taxon>Pterygota</taxon>
        <taxon>Neoptera</taxon>
        <taxon>Paraneoptera</taxon>
        <taxon>Hemiptera</taxon>
        <taxon>Heteroptera</taxon>
        <taxon>Panheteroptera</taxon>
        <taxon>Cimicomorpha</taxon>
        <taxon>Reduviidae</taxon>
        <taxon>Harpactorinae</taxon>
        <taxon>Harpactorini</taxon>
        <taxon>Rhynocoris</taxon>
    </lineage>
</organism>
<dbReference type="AlphaFoldDB" id="A0AAW1D0V1"/>
<feature type="region of interest" description="Disordered" evidence="1">
    <location>
        <begin position="18"/>
        <end position="41"/>
    </location>
</feature>
<dbReference type="PANTHER" id="PTHR21580:SF28">
    <property type="entry name" value="BOREALIN N-TERMINAL DOMAIN-CONTAINING PROTEIN-RELATED"/>
    <property type="match status" value="1"/>
</dbReference>
<evidence type="ECO:0000313" key="2">
    <source>
        <dbReference type="EMBL" id="KAK9503564.1"/>
    </source>
</evidence>
<accession>A0AAW1D0V1</accession>
<evidence type="ECO:0000256" key="1">
    <source>
        <dbReference type="SAM" id="MobiDB-lite"/>
    </source>
</evidence>
<dbReference type="Proteomes" id="UP001461498">
    <property type="component" value="Unassembled WGS sequence"/>
</dbReference>
<keyword evidence="3" id="KW-1185">Reference proteome</keyword>
<reference evidence="2 3" key="1">
    <citation type="submission" date="2022-12" db="EMBL/GenBank/DDBJ databases">
        <title>Chromosome-level genome assembly of true bugs.</title>
        <authorList>
            <person name="Ma L."/>
            <person name="Li H."/>
        </authorList>
    </citation>
    <scope>NUCLEOTIDE SEQUENCE [LARGE SCALE GENOMIC DNA]</scope>
    <source>
        <strain evidence="2">Lab_2022b</strain>
    </source>
</reference>
<proteinExistence type="predicted"/>
<gene>
    <name evidence="2" type="ORF">O3M35_010096</name>
</gene>
<dbReference type="EMBL" id="JAPXFL010000007">
    <property type="protein sequence ID" value="KAK9503564.1"/>
    <property type="molecule type" value="Genomic_DNA"/>
</dbReference>
<dbReference type="PANTHER" id="PTHR21580">
    <property type="entry name" value="SHIPPO-1-RELATED"/>
    <property type="match status" value="1"/>
</dbReference>
<evidence type="ECO:0008006" key="4">
    <source>
        <dbReference type="Google" id="ProtNLM"/>
    </source>
</evidence>
<evidence type="ECO:0000313" key="3">
    <source>
        <dbReference type="Proteomes" id="UP001461498"/>
    </source>
</evidence>
<dbReference type="InterPro" id="IPR010736">
    <property type="entry name" value="SHIPPO-rpt"/>
</dbReference>
<comment type="caution">
    <text evidence="2">The sequence shown here is derived from an EMBL/GenBank/DDBJ whole genome shotgun (WGS) entry which is preliminary data.</text>
</comment>
<dbReference type="InterPro" id="IPR051291">
    <property type="entry name" value="CIMAP"/>
</dbReference>
<sequence length="173" mass="19217">MESRSAFILGKQKYTYQITPGPGRYAPEQHPDPRYKTAPSSTLGIRPAKIIGTKTPGATKYNVPTTIGPQVIDKRASPAYTMLGRNIKFTEGNRSPGPGRYGVSPIDCYKKRSRSANILGPYQFIQTKKGIPGPKYSWTINEKREPPAYSFGVRHSLKKIIYYHPADLGESAL</sequence>
<protein>
    <recommendedName>
        <fullName evidence="4">Outer dense fiber protein 3</fullName>
    </recommendedName>
</protein>
<name>A0AAW1D0V1_9HEMI</name>
<dbReference type="Pfam" id="PF07004">
    <property type="entry name" value="SHIPPO-rpt"/>
    <property type="match status" value="2"/>
</dbReference>